<sequence>MPLFEMTPESLVPVPSSTFTAEQVLERADLQRLLRARISAIADGVLIVSEEFGAFTDARRRIDLLGIDREGHLVVFELKRTEDGGHLELQALRYAAMISAMTFEDLVEHYERYLARVEPSAVEEAHSRLTDWLEEADGENTVLSREVRIVLVSGGFDREITTTVLWLTEVYGLDIQCVRLTPYKVGDRLLLDVQQVIPLPEASELTIQLRRRETRARAARTGDGRDWTPYVITTPDGRTEPLRKRRAVLAMVTGLHRAGVAAEQLAEALPNSKFISVDGTLTGEDLADALATAYPGFSERLRRWFLESPLHDGDRTWVLSKMWGANTERMLERLTALAPPGSRFGYEPSPADQGSP</sequence>
<gene>
    <name evidence="1" type="ORF">SAMN04489713_103262</name>
</gene>
<dbReference type="Gene3D" id="3.40.1350.10">
    <property type="match status" value="1"/>
</dbReference>
<protein>
    <recommendedName>
        <fullName evidence="3">DUF91 domain-containing protein</fullName>
    </recommendedName>
</protein>
<reference evidence="1 2" key="1">
    <citation type="submission" date="2016-10" db="EMBL/GenBank/DDBJ databases">
        <authorList>
            <person name="de Groot N.N."/>
        </authorList>
    </citation>
    <scope>NUCLEOTIDE SEQUENCE [LARGE SCALE GENOMIC DNA]</scope>
    <source>
        <strain evidence="1 2">DSM 43067</strain>
    </source>
</reference>
<dbReference type="OrthoDB" id="570199at2"/>
<dbReference type="eggNOG" id="COG1637">
    <property type="taxonomic scope" value="Bacteria"/>
</dbReference>
<evidence type="ECO:0008006" key="3">
    <source>
        <dbReference type="Google" id="ProtNLM"/>
    </source>
</evidence>
<name>A0A1I5CHN2_9ACTN</name>
<keyword evidence="2" id="KW-1185">Reference proteome</keyword>
<organism evidence="1 2">
    <name type="scientific">Actinomadura madurae</name>
    <dbReference type="NCBI Taxonomy" id="1993"/>
    <lineage>
        <taxon>Bacteria</taxon>
        <taxon>Bacillati</taxon>
        <taxon>Actinomycetota</taxon>
        <taxon>Actinomycetes</taxon>
        <taxon>Streptosporangiales</taxon>
        <taxon>Thermomonosporaceae</taxon>
        <taxon>Actinomadura</taxon>
    </lineage>
</organism>
<dbReference type="Proteomes" id="UP000183413">
    <property type="component" value="Unassembled WGS sequence"/>
</dbReference>
<dbReference type="InterPro" id="IPR011856">
    <property type="entry name" value="tRNA_endonuc-like_dom_sf"/>
</dbReference>
<dbReference type="GO" id="GO:0003676">
    <property type="term" value="F:nucleic acid binding"/>
    <property type="evidence" value="ECO:0007669"/>
    <property type="project" value="InterPro"/>
</dbReference>
<dbReference type="AlphaFoldDB" id="A0A1I5CHN2"/>
<accession>A0A1I5CHN2</accession>
<dbReference type="InParanoid" id="A0A1I5CHN2"/>
<dbReference type="STRING" id="1993.SAMN04489713_103262"/>
<dbReference type="RefSeq" id="WP_075020763.1">
    <property type="nucleotide sequence ID" value="NZ_CP094266.1"/>
</dbReference>
<proteinExistence type="predicted"/>
<evidence type="ECO:0000313" key="2">
    <source>
        <dbReference type="Proteomes" id="UP000183413"/>
    </source>
</evidence>
<dbReference type="EMBL" id="FOVH01000003">
    <property type="protein sequence ID" value="SFN86407.1"/>
    <property type="molecule type" value="Genomic_DNA"/>
</dbReference>
<evidence type="ECO:0000313" key="1">
    <source>
        <dbReference type="EMBL" id="SFN86407.1"/>
    </source>
</evidence>